<dbReference type="GeneID" id="14869921"/>
<dbReference type="PROSITE" id="PS50305">
    <property type="entry name" value="SIRTUIN"/>
    <property type="match status" value="1"/>
</dbReference>
<evidence type="ECO:0000313" key="10">
    <source>
        <dbReference type="EMBL" id="EGG17086.1"/>
    </source>
</evidence>
<feature type="compositionally biased region" description="Acidic residues" evidence="8">
    <location>
        <begin position="113"/>
        <end position="126"/>
    </location>
</feature>
<evidence type="ECO:0000313" key="11">
    <source>
        <dbReference type="Proteomes" id="UP000007797"/>
    </source>
</evidence>
<comment type="cofactor">
    <cofactor evidence="1">
        <name>Zn(2+)</name>
        <dbReference type="ChEBI" id="CHEBI:29105"/>
    </cofactor>
</comment>
<gene>
    <name evidence="10" type="primary">sir2D</name>
    <name evidence="10" type="ORF">DFA_08068</name>
</gene>
<proteinExistence type="inferred from homology"/>
<dbReference type="EMBL" id="GL883021">
    <property type="protein sequence ID" value="EGG17086.1"/>
    <property type="molecule type" value="Genomic_DNA"/>
</dbReference>
<dbReference type="GO" id="GO:0070403">
    <property type="term" value="F:NAD+ binding"/>
    <property type="evidence" value="ECO:0007669"/>
    <property type="project" value="InterPro"/>
</dbReference>
<organism evidence="10 11">
    <name type="scientific">Cavenderia fasciculata</name>
    <name type="common">Slime mold</name>
    <name type="synonym">Dictyostelium fasciculatum</name>
    <dbReference type="NCBI Taxonomy" id="261658"/>
    <lineage>
        <taxon>Eukaryota</taxon>
        <taxon>Amoebozoa</taxon>
        <taxon>Evosea</taxon>
        <taxon>Eumycetozoa</taxon>
        <taxon>Dictyostelia</taxon>
        <taxon>Acytosteliales</taxon>
        <taxon>Cavenderiaceae</taxon>
        <taxon>Cavenderia</taxon>
    </lineage>
</organism>
<dbReference type="GO" id="GO:0010628">
    <property type="term" value="P:positive regulation of gene expression"/>
    <property type="evidence" value="ECO:0007669"/>
    <property type="project" value="EnsemblProtists"/>
</dbReference>
<dbReference type="KEGG" id="dfa:DFA_08068"/>
<evidence type="ECO:0000256" key="4">
    <source>
        <dbReference type="ARBA" id="ARBA00022723"/>
    </source>
</evidence>
<dbReference type="SUPFAM" id="SSF52467">
    <property type="entry name" value="DHS-like NAD/FAD-binding domain"/>
    <property type="match status" value="1"/>
</dbReference>
<reference evidence="11" key="1">
    <citation type="journal article" date="2011" name="Genome Res.">
        <title>Phylogeny-wide analysis of social amoeba genomes highlights ancient origins for complex intercellular communication.</title>
        <authorList>
            <person name="Heidel A.J."/>
            <person name="Lawal H.M."/>
            <person name="Felder M."/>
            <person name="Schilde C."/>
            <person name="Helps N.R."/>
            <person name="Tunggal B."/>
            <person name="Rivero F."/>
            <person name="John U."/>
            <person name="Schleicher M."/>
            <person name="Eichinger L."/>
            <person name="Platzer M."/>
            <person name="Noegel A.A."/>
            <person name="Schaap P."/>
            <person name="Gloeckner G."/>
        </authorList>
    </citation>
    <scope>NUCLEOTIDE SEQUENCE [LARGE SCALE GENOMIC DNA]</scope>
    <source>
        <strain evidence="11">SH3</strain>
    </source>
</reference>
<feature type="compositionally biased region" description="Basic and acidic residues" evidence="8">
    <location>
        <begin position="152"/>
        <end position="161"/>
    </location>
</feature>
<feature type="compositionally biased region" description="Low complexity" evidence="8">
    <location>
        <begin position="129"/>
        <end position="142"/>
    </location>
</feature>
<keyword evidence="3" id="KW-0808">Transferase</keyword>
<feature type="domain" description="Deacetylase sirtuin-type" evidence="9">
    <location>
        <begin position="247"/>
        <end position="507"/>
    </location>
</feature>
<evidence type="ECO:0000256" key="6">
    <source>
        <dbReference type="ARBA" id="ARBA00023027"/>
    </source>
</evidence>
<dbReference type="GO" id="GO:0044671">
    <property type="term" value="P:sorocarp spore cell differentiation"/>
    <property type="evidence" value="ECO:0007669"/>
    <property type="project" value="EnsemblProtists"/>
</dbReference>
<name>F4Q4Y0_CACFS</name>
<accession>F4Q4Y0</accession>
<evidence type="ECO:0000256" key="3">
    <source>
        <dbReference type="ARBA" id="ARBA00022679"/>
    </source>
</evidence>
<evidence type="ECO:0000256" key="5">
    <source>
        <dbReference type="ARBA" id="ARBA00022833"/>
    </source>
</evidence>
<dbReference type="RefSeq" id="XP_004355570.1">
    <property type="nucleotide sequence ID" value="XM_004355517.1"/>
</dbReference>
<keyword evidence="11" id="KW-1185">Reference proteome</keyword>
<evidence type="ECO:0000259" key="9">
    <source>
        <dbReference type="PROSITE" id="PS50305"/>
    </source>
</evidence>
<dbReference type="PANTHER" id="PTHR11085">
    <property type="entry name" value="NAD-DEPENDENT PROTEIN DEACYLASE SIRTUIN-5, MITOCHONDRIAL-RELATED"/>
    <property type="match status" value="1"/>
</dbReference>
<dbReference type="GO" id="GO:0010629">
    <property type="term" value="P:negative regulation of gene expression"/>
    <property type="evidence" value="ECO:0007669"/>
    <property type="project" value="EnsemblProtists"/>
</dbReference>
<dbReference type="InterPro" id="IPR029035">
    <property type="entry name" value="DHS-like_NAD/FAD-binding_dom"/>
</dbReference>
<dbReference type="OrthoDB" id="424302at2759"/>
<protein>
    <submittedName>
        <fullName evidence="10">NAD(+)-dependent deacetylase</fullName>
    </submittedName>
</protein>
<comment type="similarity">
    <text evidence="2">Belongs to the sirtuin family.</text>
</comment>
<dbReference type="GO" id="GO:0005634">
    <property type="term" value="C:nucleus"/>
    <property type="evidence" value="ECO:0007669"/>
    <property type="project" value="EnsemblProtists"/>
</dbReference>
<dbReference type="Pfam" id="PF02146">
    <property type="entry name" value="SIR2"/>
    <property type="match status" value="1"/>
</dbReference>
<feature type="region of interest" description="Disordered" evidence="8">
    <location>
        <begin position="113"/>
        <end position="161"/>
    </location>
</feature>
<comment type="caution">
    <text evidence="7">Lacks conserved residue(s) required for the propagation of feature annotation.</text>
</comment>
<dbReference type="OMA" id="KLVNCHG"/>
<dbReference type="Gene3D" id="3.30.1600.10">
    <property type="entry name" value="SIR2/SIRT2 'Small Domain"/>
    <property type="match status" value="1"/>
</dbReference>
<dbReference type="InterPro" id="IPR026590">
    <property type="entry name" value="Ssirtuin_cat_dom"/>
</dbReference>
<dbReference type="CDD" id="cd01408">
    <property type="entry name" value="SIRT1"/>
    <property type="match status" value="1"/>
</dbReference>
<dbReference type="InterPro" id="IPR050134">
    <property type="entry name" value="NAD-dep_sirtuin_deacylases"/>
</dbReference>
<dbReference type="Proteomes" id="UP000007797">
    <property type="component" value="Unassembled WGS sequence"/>
</dbReference>
<sequence>MTNKRNINDAINRANILVNTECLQESKEINHKIKKVKYTATEHNEIANKQILENQDGQEKDEQHLLHLHNDDDEEEEEYDQEDEDEVDGEFQIIKEEEEQNNNNNNKDQLEEWEEMEGQLEDDSDFDYSSGQFESSDDSSSSESDEDSELGSSEKQEIINSKLKDDPNLDIYEFAKNLIIQHINEKKSQNINPKKFTKDLGFTLQVDEEDEDPWELITSFLTKRKIALHLFFKYMKYQSFSRPYRRKLEHINTIDDVVNLFKTCKNILIITGAGVSVSSGIPDFRSKGGVYETIEKKYNLPEPECLFDIHYLLQDPNPFFEFAKEIYPGRHKPSPTHYFIKELDERGLLLRNYTQNIDTLEHVAGISHEKLVNCHGSFSTASCISCKFTVDCSQLRETIDRQQIPYCQQCDDSKSFMKPNIVFFGENLPDRFDHCVREDRPKVDMVIVMGSSLKVQPVSLLPEYINPNVPQILINREIVGQPHQFDYAYLGDCDTFVKEMKEKLNWF</sequence>
<dbReference type="InterPro" id="IPR026591">
    <property type="entry name" value="Sirtuin_cat_small_dom_sf"/>
</dbReference>
<dbReference type="Gene3D" id="3.40.50.1220">
    <property type="entry name" value="TPP-binding domain"/>
    <property type="match status" value="1"/>
</dbReference>
<evidence type="ECO:0000256" key="2">
    <source>
        <dbReference type="ARBA" id="ARBA00006988"/>
    </source>
</evidence>
<dbReference type="STRING" id="1054147.F4Q4Y0"/>
<dbReference type="PANTHER" id="PTHR11085:SF9">
    <property type="entry name" value="NAD-DEPENDENT PROTEIN DEACETYLASE SIRTUIN-1"/>
    <property type="match status" value="1"/>
</dbReference>
<dbReference type="GO" id="GO:0006914">
    <property type="term" value="P:autophagy"/>
    <property type="evidence" value="ECO:0007669"/>
    <property type="project" value="EnsemblProtists"/>
</dbReference>
<keyword evidence="6" id="KW-0520">NAD</keyword>
<keyword evidence="5" id="KW-0862">Zinc</keyword>
<dbReference type="AlphaFoldDB" id="F4Q4Y0"/>
<evidence type="ECO:0000256" key="7">
    <source>
        <dbReference type="PROSITE-ProRule" id="PRU00236"/>
    </source>
</evidence>
<keyword evidence="4" id="KW-0479">Metal-binding</keyword>
<evidence type="ECO:0000256" key="8">
    <source>
        <dbReference type="SAM" id="MobiDB-lite"/>
    </source>
</evidence>
<dbReference type="GO" id="GO:0046872">
    <property type="term" value="F:metal ion binding"/>
    <property type="evidence" value="ECO:0007669"/>
    <property type="project" value="UniProtKB-KW"/>
</dbReference>
<dbReference type="InterPro" id="IPR003000">
    <property type="entry name" value="Sirtuin"/>
</dbReference>
<evidence type="ECO:0000256" key="1">
    <source>
        <dbReference type="ARBA" id="ARBA00001947"/>
    </source>
</evidence>
<dbReference type="GO" id="GO:0017136">
    <property type="term" value="F:histone deacetylase activity, NAD-dependent"/>
    <property type="evidence" value="ECO:0007669"/>
    <property type="project" value="TreeGrafter"/>
</dbReference>